<keyword evidence="2" id="KW-0808">Transferase</keyword>
<dbReference type="Pfam" id="PF00797">
    <property type="entry name" value="Acetyltransf_2"/>
    <property type="match status" value="1"/>
</dbReference>
<comment type="similarity">
    <text evidence="1">Belongs to the arylamine N-acetyltransferase family.</text>
</comment>
<reference evidence="3" key="2">
    <citation type="submission" date="2019-06" db="EMBL/GenBank/DDBJ databases">
        <title>Co-occurence of chitin degradation, pigmentation and bioactivity in marine Pseudoalteromonas.</title>
        <authorList>
            <person name="Sonnenschein E.C."/>
            <person name="Bech P.K."/>
        </authorList>
    </citation>
    <scope>NUCLEOTIDE SEQUENCE [LARGE SCALE GENOMIC DNA]</scope>
    <source>
        <strain evidence="3">S2897</strain>
    </source>
</reference>
<evidence type="ECO:0000313" key="2">
    <source>
        <dbReference type="EMBL" id="TMP85818.1"/>
    </source>
</evidence>
<protein>
    <submittedName>
        <fullName evidence="2">Arylamine N-acetyltransferase</fullName>
    </submittedName>
</protein>
<reference evidence="2 3" key="1">
    <citation type="submission" date="2017-12" db="EMBL/GenBank/DDBJ databases">
        <authorList>
            <person name="Paulsen S."/>
            <person name="Gram L.K."/>
        </authorList>
    </citation>
    <scope>NUCLEOTIDE SEQUENCE [LARGE SCALE GENOMIC DNA]</scope>
    <source>
        <strain evidence="2 3">S2897</strain>
    </source>
</reference>
<comment type="caution">
    <text evidence="2">The sequence shown here is derived from an EMBL/GenBank/DDBJ whole genome shotgun (WGS) entry which is preliminary data.</text>
</comment>
<proteinExistence type="inferred from homology"/>
<evidence type="ECO:0000256" key="1">
    <source>
        <dbReference type="ARBA" id="ARBA00006547"/>
    </source>
</evidence>
<dbReference type="InterPro" id="IPR001447">
    <property type="entry name" value="Arylamine_N-AcTrfase"/>
</dbReference>
<dbReference type="InterPro" id="IPR053710">
    <property type="entry name" value="Arylamine_NAT_domain_sf"/>
</dbReference>
<dbReference type="RefSeq" id="WP_138548887.1">
    <property type="nucleotide sequence ID" value="NZ_PNCG01000018.1"/>
</dbReference>
<evidence type="ECO:0000313" key="3">
    <source>
        <dbReference type="Proteomes" id="UP000305874"/>
    </source>
</evidence>
<dbReference type="PANTHER" id="PTHR11786:SF0">
    <property type="entry name" value="ARYLAMINE N-ACETYLTRANSFERASE 4-RELATED"/>
    <property type="match status" value="1"/>
</dbReference>
<dbReference type="Gene3D" id="3.30.2140.20">
    <property type="match status" value="1"/>
</dbReference>
<dbReference type="PANTHER" id="PTHR11786">
    <property type="entry name" value="N-HYDROXYARYLAMINE O-ACETYLTRANSFERASE"/>
    <property type="match status" value="1"/>
</dbReference>
<dbReference type="InterPro" id="IPR038765">
    <property type="entry name" value="Papain-like_cys_pep_sf"/>
</dbReference>
<name>A0A5S3Z0W5_9GAMM</name>
<dbReference type="GO" id="GO:0016407">
    <property type="term" value="F:acetyltransferase activity"/>
    <property type="evidence" value="ECO:0007669"/>
    <property type="project" value="InterPro"/>
</dbReference>
<dbReference type="EMBL" id="PNCG01000018">
    <property type="protein sequence ID" value="TMP85818.1"/>
    <property type="molecule type" value="Genomic_DNA"/>
</dbReference>
<dbReference type="Proteomes" id="UP000305874">
    <property type="component" value="Unassembled WGS sequence"/>
</dbReference>
<organism evidence="2 3">
    <name type="scientific">Pseudoalteromonas ruthenica</name>
    <dbReference type="NCBI Taxonomy" id="151081"/>
    <lineage>
        <taxon>Bacteria</taxon>
        <taxon>Pseudomonadati</taxon>
        <taxon>Pseudomonadota</taxon>
        <taxon>Gammaproteobacteria</taxon>
        <taxon>Alteromonadales</taxon>
        <taxon>Pseudoalteromonadaceae</taxon>
        <taxon>Pseudoalteromonas</taxon>
    </lineage>
</organism>
<sequence>MTPMNQYLQALSVRNYENSFAQVNQLIRSHLQKFAFSSINSLLGRTLSLAPDDLTERVVIKRQGGYCFEHNKLMYTLLQLLGYDVRPVIARVMVNGRNDNPRSHRLTVLRWQQKTFLVDVGFGVLTPAVAIELDNTAIQSAFGRQYRVEARDGEYLVWQVAPEQVCLYQVSLARFYEQDCEVAHFYSHRHDKAAFVNNLVVSRITAEQRWLLRNDSFTHFELQQGQWQQHQQAIRSVDHLHCLLSNQLQVNISLADSQLLFQRFVNNFASANSQSATSIGRCLKSDLNL</sequence>
<dbReference type="AlphaFoldDB" id="A0A5S3Z0W5"/>
<accession>A0A5S3Z0W5</accession>
<gene>
    <name evidence="2" type="ORF">CWC05_16525</name>
</gene>
<dbReference type="SUPFAM" id="SSF54001">
    <property type="entry name" value="Cysteine proteinases"/>
    <property type="match status" value="1"/>
</dbReference>